<keyword evidence="3" id="KW-1185">Reference proteome</keyword>
<dbReference type="Proteomes" id="UP000601435">
    <property type="component" value="Unassembled WGS sequence"/>
</dbReference>
<feature type="non-terminal residue" evidence="2">
    <location>
        <position position="108"/>
    </location>
</feature>
<comment type="caution">
    <text evidence="2">The sequence shown here is derived from an EMBL/GenBank/DDBJ whole genome shotgun (WGS) entry which is preliminary data.</text>
</comment>
<organism evidence="2 3">
    <name type="scientific">Symbiodinium necroappetens</name>
    <dbReference type="NCBI Taxonomy" id="1628268"/>
    <lineage>
        <taxon>Eukaryota</taxon>
        <taxon>Sar</taxon>
        <taxon>Alveolata</taxon>
        <taxon>Dinophyceae</taxon>
        <taxon>Suessiales</taxon>
        <taxon>Symbiodiniaceae</taxon>
        <taxon>Symbiodinium</taxon>
    </lineage>
</organism>
<sequence>VGEKMQKDAEVVSAALAQNLGASRFISRSLLESRTEMLELLARRGAALQFALEAFRADHELVQAAVAQDGSALQFASEELRRDSDLRYLAAAAPKHRPSIFSRLKLGG</sequence>
<protein>
    <recommendedName>
        <fullName evidence="1">DUF4116 domain-containing protein</fullName>
    </recommendedName>
</protein>
<feature type="domain" description="DUF4116" evidence="1">
    <location>
        <begin position="37"/>
        <end position="81"/>
    </location>
</feature>
<dbReference type="AlphaFoldDB" id="A0A812T3N0"/>
<evidence type="ECO:0000313" key="2">
    <source>
        <dbReference type="EMBL" id="CAE7507484.1"/>
    </source>
</evidence>
<gene>
    <name evidence="2" type="ORF">SNEC2469_LOCUS14482</name>
</gene>
<reference evidence="2" key="1">
    <citation type="submission" date="2021-02" db="EMBL/GenBank/DDBJ databases">
        <authorList>
            <person name="Dougan E. K."/>
            <person name="Rhodes N."/>
            <person name="Thang M."/>
            <person name="Chan C."/>
        </authorList>
    </citation>
    <scope>NUCLEOTIDE SEQUENCE</scope>
</reference>
<name>A0A812T3N0_9DINO</name>
<evidence type="ECO:0000313" key="3">
    <source>
        <dbReference type="Proteomes" id="UP000601435"/>
    </source>
</evidence>
<dbReference type="Pfam" id="PF13475">
    <property type="entry name" value="DUF4116"/>
    <property type="match status" value="1"/>
</dbReference>
<proteinExistence type="predicted"/>
<accession>A0A812T3N0</accession>
<dbReference type="OrthoDB" id="447781at2759"/>
<evidence type="ECO:0000259" key="1">
    <source>
        <dbReference type="Pfam" id="PF13475"/>
    </source>
</evidence>
<dbReference type="EMBL" id="CAJNJA010023203">
    <property type="protein sequence ID" value="CAE7507484.1"/>
    <property type="molecule type" value="Genomic_DNA"/>
</dbReference>
<dbReference type="InterPro" id="IPR025197">
    <property type="entry name" value="DUF4116"/>
</dbReference>